<keyword evidence="2" id="KW-1185">Reference proteome</keyword>
<reference evidence="1 2" key="1">
    <citation type="submission" date="2018-08" db="EMBL/GenBank/DDBJ databases">
        <title>Genomic Encyclopedia of Type Strains, Phase IV (KMG-IV): sequencing the most valuable type-strain genomes for metagenomic binning, comparative biology and taxonomic classification.</title>
        <authorList>
            <person name="Goeker M."/>
        </authorList>
    </citation>
    <scope>NUCLEOTIDE SEQUENCE [LARGE SCALE GENOMIC DNA]</scope>
    <source>
        <strain evidence="1 2">BW863</strain>
    </source>
</reference>
<protein>
    <submittedName>
        <fullName evidence="1">Uncharacterized protein</fullName>
    </submittedName>
</protein>
<dbReference type="EMBL" id="QUMO01000003">
    <property type="protein sequence ID" value="REF86242.1"/>
    <property type="molecule type" value="Genomic_DNA"/>
</dbReference>
<dbReference type="AlphaFoldDB" id="A0A3D9YZD4"/>
<sequence length="403" mass="46364">MPTVTESALAVIRNRTITIYASGSTAGEDHALLESRKKIFATLLNRLAELHINRPPPESFYIGEPYIEDEHKVACIISANFVFPAYIEPVDFWLYGARVMAVQHGHILHVQIHKRISQQLWDDVRLQIPFKEKFLIGYLASYMPAINRRLIDNRHYEGHLLSRTFAMFEAVRVSVSVQGRHLPLSWPISFLPFPPSAALANNVRATYVYEFVDSINAYFTSDFDDCIRRLVTSAENLFEVRGWKTRTSPKTLFRKILRLLGFKSKTSNSFRRILTEYVNDGSLAGEVVTENMEFIYTIRNKIVHAGFRMSTTSGQFCDKAIATLKYMIARHCQDMIISRYVDTLYMQFRMQCSELGEMYNLGVIEKRRKDDGNSETPVIDSAAAFNSFMFQALRFTELDKLSI</sequence>
<accession>A0A3D9YZD4</accession>
<evidence type="ECO:0000313" key="1">
    <source>
        <dbReference type="EMBL" id="REF86242.1"/>
    </source>
</evidence>
<proteinExistence type="predicted"/>
<comment type="caution">
    <text evidence="1">The sequence shown here is derived from an EMBL/GenBank/DDBJ whole genome shotgun (WGS) entry which is preliminary data.</text>
</comment>
<gene>
    <name evidence="1" type="ORF">DES32_2291</name>
</gene>
<name>A0A3D9YZD4_9HYPH</name>
<dbReference type="Proteomes" id="UP000256900">
    <property type="component" value="Unassembled WGS sequence"/>
</dbReference>
<organism evidence="1 2">
    <name type="scientific">Methylovirgula ligni</name>
    <dbReference type="NCBI Taxonomy" id="569860"/>
    <lineage>
        <taxon>Bacteria</taxon>
        <taxon>Pseudomonadati</taxon>
        <taxon>Pseudomonadota</taxon>
        <taxon>Alphaproteobacteria</taxon>
        <taxon>Hyphomicrobiales</taxon>
        <taxon>Beijerinckiaceae</taxon>
        <taxon>Methylovirgula</taxon>
    </lineage>
</organism>
<evidence type="ECO:0000313" key="2">
    <source>
        <dbReference type="Proteomes" id="UP000256900"/>
    </source>
</evidence>